<evidence type="ECO:0000313" key="2">
    <source>
        <dbReference type="EMBL" id="ARS52376.1"/>
    </source>
</evidence>
<dbReference type="RefSeq" id="WP_086621076.1">
    <property type="nucleotide sequence ID" value="NZ_CP021323.1"/>
</dbReference>
<proteinExistence type="predicted"/>
<accession>A0A2Z2H695</accession>
<reference evidence="2 3" key="1">
    <citation type="journal article" date="2017" name="Int. J. Syst. Evol. Microbiol.">
        <title>Kushneria konosiri sp. nov., isolated from the Korean salt-fermented seafood Daemi-jeot.</title>
        <authorList>
            <person name="Yun J.H."/>
            <person name="Park S.K."/>
            <person name="Lee J.Y."/>
            <person name="Jung M.J."/>
            <person name="Bae J.W."/>
        </authorList>
    </citation>
    <scope>NUCLEOTIDE SEQUENCE [LARGE SCALE GENOMIC DNA]</scope>
    <source>
        <strain evidence="2 3">X49</strain>
    </source>
</reference>
<name>A0A2Z2H695_9GAMM</name>
<keyword evidence="3" id="KW-1185">Reference proteome</keyword>
<feature type="transmembrane region" description="Helical" evidence="1">
    <location>
        <begin position="21"/>
        <end position="41"/>
    </location>
</feature>
<keyword evidence="1" id="KW-0812">Transmembrane</keyword>
<dbReference type="Proteomes" id="UP000250025">
    <property type="component" value="Chromosome"/>
</dbReference>
<organism evidence="2 3">
    <name type="scientific">Kushneria konosiri</name>
    <dbReference type="NCBI Taxonomy" id="698828"/>
    <lineage>
        <taxon>Bacteria</taxon>
        <taxon>Pseudomonadati</taxon>
        <taxon>Pseudomonadota</taxon>
        <taxon>Gammaproteobacteria</taxon>
        <taxon>Oceanospirillales</taxon>
        <taxon>Halomonadaceae</taxon>
        <taxon>Kushneria</taxon>
    </lineage>
</organism>
<keyword evidence="1" id="KW-0472">Membrane</keyword>
<dbReference type="EMBL" id="CP021323">
    <property type="protein sequence ID" value="ARS52376.1"/>
    <property type="molecule type" value="Genomic_DNA"/>
</dbReference>
<keyword evidence="1" id="KW-1133">Transmembrane helix</keyword>
<dbReference type="AlphaFoldDB" id="A0A2Z2H695"/>
<evidence type="ECO:0000313" key="3">
    <source>
        <dbReference type="Proteomes" id="UP000250025"/>
    </source>
</evidence>
<protein>
    <submittedName>
        <fullName evidence="2">Uncharacterized protein</fullName>
    </submittedName>
</protein>
<sequence length="62" mass="6423">MKRRSFIKAGIAALAGLKKGEYIYLGVGGALGAAAVGGALMTPSLPRKVKNDYSRARSVKSV</sequence>
<evidence type="ECO:0000256" key="1">
    <source>
        <dbReference type="SAM" id="Phobius"/>
    </source>
</evidence>
<dbReference type="KEGG" id="kus:B9G99_05345"/>
<gene>
    <name evidence="2" type="ORF">B9G99_05345</name>
</gene>